<organism evidence="1 2">
    <name type="scientific">Hassallia byssoidea VB512170</name>
    <dbReference type="NCBI Taxonomy" id="1304833"/>
    <lineage>
        <taxon>Bacteria</taxon>
        <taxon>Bacillati</taxon>
        <taxon>Cyanobacteriota</taxon>
        <taxon>Cyanophyceae</taxon>
        <taxon>Nostocales</taxon>
        <taxon>Tolypothrichaceae</taxon>
        <taxon>Hassallia</taxon>
    </lineage>
</organism>
<accession>A0A846HIC3</accession>
<dbReference type="AlphaFoldDB" id="A0A846HIC3"/>
<evidence type="ECO:0000313" key="2">
    <source>
        <dbReference type="Proteomes" id="UP000031549"/>
    </source>
</evidence>
<name>A0A846HIC3_9CYAN</name>
<protein>
    <submittedName>
        <fullName evidence="1">Transglutaminase-like family protein</fullName>
    </submittedName>
</protein>
<gene>
    <name evidence="1" type="ORF">PI95_029785</name>
</gene>
<dbReference type="Proteomes" id="UP000031549">
    <property type="component" value="Unassembled WGS sequence"/>
</dbReference>
<dbReference type="EMBL" id="JTCM02000120">
    <property type="protein sequence ID" value="NEU76589.1"/>
    <property type="molecule type" value="Genomic_DNA"/>
</dbReference>
<sequence length="43" mass="4714">MTALPHHGTGKGYKNESLPAWALYAQRDTLLGCRILTIALFAN</sequence>
<keyword evidence="2" id="KW-1185">Reference proteome</keyword>
<comment type="caution">
    <text evidence="1">The sequence shown here is derived from an EMBL/GenBank/DDBJ whole genome shotgun (WGS) entry which is preliminary data.</text>
</comment>
<proteinExistence type="predicted"/>
<reference evidence="1 2" key="1">
    <citation type="journal article" date="2015" name="Genome Announc.">
        <title>Draft Genome Sequence of Cyanobacterium Hassallia byssoidea Strain VB512170, Isolated from Monuments in India.</title>
        <authorList>
            <person name="Singh D."/>
            <person name="Chandrababunaidu M.M."/>
            <person name="Panda A."/>
            <person name="Sen D."/>
            <person name="Bhattacharyya S."/>
            <person name="Adhikary S.P."/>
            <person name="Tripathy S."/>
        </authorList>
    </citation>
    <scope>NUCLEOTIDE SEQUENCE [LARGE SCALE GENOMIC DNA]</scope>
    <source>
        <strain evidence="1 2">VB512170</strain>
    </source>
</reference>
<evidence type="ECO:0000313" key="1">
    <source>
        <dbReference type="EMBL" id="NEU76589.1"/>
    </source>
</evidence>